<dbReference type="Gene3D" id="3.10.10.10">
    <property type="entry name" value="HIV Type 1 Reverse Transcriptase, subunit A, domain 1"/>
    <property type="match status" value="1"/>
</dbReference>
<accession>A0A9Q4DKZ6</accession>
<dbReference type="InterPro" id="IPR053134">
    <property type="entry name" value="RNA-dir_DNA_polymerase"/>
</dbReference>
<dbReference type="Gene3D" id="3.30.70.270">
    <property type="match status" value="1"/>
</dbReference>
<comment type="caution">
    <text evidence="1">The sequence shown here is derived from an EMBL/GenBank/DDBJ whole genome shotgun (WGS) entry which is preliminary data.</text>
</comment>
<organism evidence="1 2">
    <name type="scientific">Actinobacillus pleuropneumoniae</name>
    <name type="common">Haemophilus pleuropneumoniae</name>
    <dbReference type="NCBI Taxonomy" id="715"/>
    <lineage>
        <taxon>Bacteria</taxon>
        <taxon>Pseudomonadati</taxon>
        <taxon>Pseudomonadota</taxon>
        <taxon>Gammaproteobacteria</taxon>
        <taxon>Pasteurellales</taxon>
        <taxon>Pasteurellaceae</taxon>
        <taxon>Actinobacillus</taxon>
    </lineage>
</organism>
<feature type="non-terminal residue" evidence="1">
    <location>
        <position position="69"/>
    </location>
</feature>
<gene>
    <name evidence="1" type="ORF">OYG11_12200</name>
</gene>
<dbReference type="InterPro" id="IPR043502">
    <property type="entry name" value="DNA/RNA_pol_sf"/>
</dbReference>
<evidence type="ECO:0000313" key="2">
    <source>
        <dbReference type="Proteomes" id="UP001077788"/>
    </source>
</evidence>
<reference evidence="1" key="1">
    <citation type="journal article" date="2021" name="Vet Sci">
        <title>O-Serogroups and Pathovirotypes of Escherichia coli Isolated from Post-Weaning Piglets Showing Diarrhoea and/or Oedema in South Korea.</title>
        <authorList>
            <person name="Byun J.W."/>
            <person name="Moon B.Y."/>
            <person name="Do K.H."/>
            <person name="Lee K."/>
            <person name="Lee H.Y."/>
            <person name="Kim W.I."/>
            <person name="So B."/>
            <person name="Lee W.K."/>
        </authorList>
    </citation>
    <scope>NUCLEOTIDE SEQUENCE</scope>
    <source>
        <strain evidence="1">84/14</strain>
    </source>
</reference>
<name>A0A9Q4DKZ6_ACTPL</name>
<dbReference type="Proteomes" id="UP001077788">
    <property type="component" value="Unassembled WGS sequence"/>
</dbReference>
<dbReference type="PANTHER" id="PTHR24559">
    <property type="entry name" value="TRANSPOSON TY3-I GAG-POL POLYPROTEIN"/>
    <property type="match status" value="1"/>
</dbReference>
<protein>
    <submittedName>
        <fullName evidence="1">Uncharacterized protein</fullName>
    </submittedName>
</protein>
<dbReference type="PANTHER" id="PTHR24559:SF444">
    <property type="entry name" value="REVERSE TRANSCRIPTASE DOMAIN-CONTAINING PROTEIN"/>
    <property type="match status" value="1"/>
</dbReference>
<dbReference type="RefSeq" id="WP_267992214.1">
    <property type="nucleotide sequence ID" value="NZ_JAPQFC010000888.1"/>
</dbReference>
<dbReference type="EMBL" id="JAPQFC010000888">
    <property type="protein sequence ID" value="MCY6524960.1"/>
    <property type="molecule type" value="Genomic_DNA"/>
</dbReference>
<dbReference type="AlphaFoldDB" id="A0A9Q4DKZ6"/>
<dbReference type="InterPro" id="IPR043128">
    <property type="entry name" value="Rev_trsase/Diguanyl_cyclase"/>
</dbReference>
<dbReference type="SUPFAM" id="SSF56672">
    <property type="entry name" value="DNA/RNA polymerases"/>
    <property type="match status" value="1"/>
</dbReference>
<proteinExistence type="predicted"/>
<sequence length="69" mass="7888">MFKAGIIAPIRFSDWISNLVPIRKKTGEIRLCVDLRNLNQVSLKDNYPLPKMDHILQRVVGASRISLLD</sequence>
<evidence type="ECO:0000313" key="1">
    <source>
        <dbReference type="EMBL" id="MCY6524960.1"/>
    </source>
</evidence>
<reference evidence="1" key="2">
    <citation type="submission" date="2022-12" db="EMBL/GenBank/DDBJ databases">
        <authorList>
            <person name="Kardos G."/>
            <person name="Sarkozi R."/>
            <person name="Laczko L."/>
            <person name="Marton S."/>
            <person name="Makrai L."/>
            <person name="Banyai K."/>
            <person name="Fodor L."/>
        </authorList>
    </citation>
    <scope>NUCLEOTIDE SEQUENCE</scope>
    <source>
        <strain evidence="1">84/14</strain>
    </source>
</reference>